<gene>
    <name evidence="1" type="ORF">F4560_003646</name>
</gene>
<reference evidence="1 2" key="1">
    <citation type="submission" date="2020-08" db="EMBL/GenBank/DDBJ databases">
        <title>Sequencing the genomes of 1000 actinobacteria strains.</title>
        <authorList>
            <person name="Klenk H.-P."/>
        </authorList>
    </citation>
    <scope>NUCLEOTIDE SEQUENCE [LARGE SCALE GENOMIC DNA]</scope>
    <source>
        <strain evidence="1 2">DSM 45486</strain>
    </source>
</reference>
<proteinExistence type="predicted"/>
<dbReference type="EMBL" id="JACHMO010000001">
    <property type="protein sequence ID" value="MBB5803878.1"/>
    <property type="molecule type" value="Genomic_DNA"/>
</dbReference>
<accession>A0A7W9M1I0</accession>
<evidence type="ECO:0000313" key="2">
    <source>
        <dbReference type="Proteomes" id="UP000552097"/>
    </source>
</evidence>
<evidence type="ECO:0000313" key="1">
    <source>
        <dbReference type="EMBL" id="MBB5803878.1"/>
    </source>
</evidence>
<dbReference type="AlphaFoldDB" id="A0A7W9M1I0"/>
<comment type="caution">
    <text evidence="1">The sequence shown here is derived from an EMBL/GenBank/DDBJ whole genome shotgun (WGS) entry which is preliminary data.</text>
</comment>
<name>A0A7W9M1I0_9PSEU</name>
<keyword evidence="2" id="KW-1185">Reference proteome</keyword>
<sequence>MLRAEFGGTALFDLASPPITYRVFLLPGALQVDLLLDHRDQAPTLAARVEHHLRALT</sequence>
<organism evidence="1 2">
    <name type="scientific">Saccharothrix ecbatanensis</name>
    <dbReference type="NCBI Taxonomy" id="1105145"/>
    <lineage>
        <taxon>Bacteria</taxon>
        <taxon>Bacillati</taxon>
        <taxon>Actinomycetota</taxon>
        <taxon>Actinomycetes</taxon>
        <taxon>Pseudonocardiales</taxon>
        <taxon>Pseudonocardiaceae</taxon>
        <taxon>Saccharothrix</taxon>
    </lineage>
</organism>
<dbReference type="Proteomes" id="UP000552097">
    <property type="component" value="Unassembled WGS sequence"/>
</dbReference>
<protein>
    <submittedName>
        <fullName evidence="1">Uncharacterized protein</fullName>
    </submittedName>
</protein>
<dbReference type="RefSeq" id="WP_184921443.1">
    <property type="nucleotide sequence ID" value="NZ_JACHMO010000001.1"/>
</dbReference>